<proteinExistence type="predicted"/>
<keyword evidence="3" id="KW-1185">Reference proteome</keyword>
<comment type="caution">
    <text evidence="2">The sequence shown here is derived from an EMBL/GenBank/DDBJ whole genome shotgun (WGS) entry which is preliminary data.</text>
</comment>
<dbReference type="EMBL" id="CAJVPY010051348">
    <property type="protein sequence ID" value="CAG8814479.1"/>
    <property type="molecule type" value="Genomic_DNA"/>
</dbReference>
<dbReference type="Proteomes" id="UP000789405">
    <property type="component" value="Unassembled WGS sequence"/>
</dbReference>
<evidence type="ECO:0000259" key="1">
    <source>
        <dbReference type="Pfam" id="PF16087"/>
    </source>
</evidence>
<evidence type="ECO:0000313" key="3">
    <source>
        <dbReference type="Proteomes" id="UP000789405"/>
    </source>
</evidence>
<evidence type="ECO:0000313" key="2">
    <source>
        <dbReference type="EMBL" id="CAG8814479.1"/>
    </source>
</evidence>
<name>A0A9N9PGM0_9GLOM</name>
<gene>
    <name evidence="2" type="ORF">DERYTH_LOCUS25971</name>
</gene>
<protein>
    <submittedName>
        <fullName evidence="2">12866_t:CDS:1</fullName>
    </submittedName>
</protein>
<dbReference type="InterPro" id="IPR032135">
    <property type="entry name" value="DUF4817"/>
</dbReference>
<sequence length="63" mass="6930">KFITKTANIFHIKYPNKAKPSPITIKNLVNKFTRSGNVADDHCSGCSLSATNYAKQEATINAF</sequence>
<dbReference type="Pfam" id="PF16087">
    <property type="entry name" value="DUF4817"/>
    <property type="match status" value="1"/>
</dbReference>
<dbReference type="AlphaFoldDB" id="A0A9N9PGM0"/>
<dbReference type="OrthoDB" id="2434012at2759"/>
<organism evidence="2 3">
    <name type="scientific">Dentiscutata erythropus</name>
    <dbReference type="NCBI Taxonomy" id="1348616"/>
    <lineage>
        <taxon>Eukaryota</taxon>
        <taxon>Fungi</taxon>
        <taxon>Fungi incertae sedis</taxon>
        <taxon>Mucoromycota</taxon>
        <taxon>Glomeromycotina</taxon>
        <taxon>Glomeromycetes</taxon>
        <taxon>Diversisporales</taxon>
        <taxon>Gigasporaceae</taxon>
        <taxon>Dentiscutata</taxon>
    </lineage>
</organism>
<feature type="domain" description="DUF4817" evidence="1">
    <location>
        <begin position="4"/>
        <end position="38"/>
    </location>
</feature>
<feature type="non-terminal residue" evidence="2">
    <location>
        <position position="1"/>
    </location>
</feature>
<accession>A0A9N9PGM0</accession>
<reference evidence="2" key="1">
    <citation type="submission" date="2021-06" db="EMBL/GenBank/DDBJ databases">
        <authorList>
            <person name="Kallberg Y."/>
            <person name="Tangrot J."/>
            <person name="Rosling A."/>
        </authorList>
    </citation>
    <scope>NUCLEOTIDE SEQUENCE</scope>
    <source>
        <strain evidence="2">MA453B</strain>
    </source>
</reference>